<feature type="chain" id="PRO_5020941899" evidence="4">
    <location>
        <begin position="22"/>
        <end position="738"/>
    </location>
</feature>
<evidence type="ECO:0000313" key="9">
    <source>
        <dbReference type="Proteomes" id="UP000295334"/>
    </source>
</evidence>
<keyword evidence="1" id="KW-0479">Metal-binding</keyword>
<dbReference type="InterPro" id="IPR008972">
    <property type="entry name" value="Cupredoxin"/>
</dbReference>
<evidence type="ECO:0000256" key="1">
    <source>
        <dbReference type="ARBA" id="ARBA00022723"/>
    </source>
</evidence>
<dbReference type="InterPro" id="IPR001117">
    <property type="entry name" value="Cu-oxidase_2nd"/>
</dbReference>
<dbReference type="OrthoDB" id="9757546at2"/>
<evidence type="ECO:0000259" key="7">
    <source>
        <dbReference type="Pfam" id="PF07732"/>
    </source>
</evidence>
<keyword evidence="9" id="KW-1185">Reference proteome</keyword>
<dbReference type="PROSITE" id="PS00079">
    <property type="entry name" value="MULTICOPPER_OXIDASE1"/>
    <property type="match status" value="2"/>
</dbReference>
<dbReference type="PROSITE" id="PS00080">
    <property type="entry name" value="MULTICOPPER_OXIDASE2"/>
    <property type="match status" value="1"/>
</dbReference>
<evidence type="ECO:0000256" key="4">
    <source>
        <dbReference type="SAM" id="SignalP"/>
    </source>
</evidence>
<feature type="domain" description="Plastocyanin-like" evidence="6">
    <location>
        <begin position="423"/>
        <end position="535"/>
    </location>
</feature>
<feature type="signal peptide" evidence="4">
    <location>
        <begin position="1"/>
        <end position="21"/>
    </location>
</feature>
<feature type="domain" description="Plastocyanin-like" evidence="7">
    <location>
        <begin position="53"/>
        <end position="163"/>
    </location>
</feature>
<dbReference type="Pfam" id="PF07731">
    <property type="entry name" value="Cu-oxidase_2"/>
    <property type="match status" value="1"/>
</dbReference>
<dbReference type="InterPro" id="IPR011706">
    <property type="entry name" value="Cu-oxidase_C"/>
</dbReference>
<feature type="domain" description="Plastocyanin-like" evidence="5">
    <location>
        <begin position="194"/>
        <end position="326"/>
    </location>
</feature>
<dbReference type="InterPro" id="IPR045087">
    <property type="entry name" value="Cu-oxidase_fam"/>
</dbReference>
<evidence type="ECO:0000256" key="2">
    <source>
        <dbReference type="ARBA" id="ARBA00023002"/>
    </source>
</evidence>
<dbReference type="InterPro" id="IPR033138">
    <property type="entry name" value="Cu_oxidase_CS"/>
</dbReference>
<name>A0A4R1B699_9BACT</name>
<dbReference type="Pfam" id="PF00394">
    <property type="entry name" value="Cu-oxidase"/>
    <property type="match status" value="1"/>
</dbReference>
<reference evidence="8 9" key="1">
    <citation type="submission" date="2019-03" db="EMBL/GenBank/DDBJ databases">
        <authorList>
            <person name="Kim M.K.M."/>
        </authorList>
    </citation>
    <scope>NUCLEOTIDE SEQUENCE [LARGE SCALE GENOMIC DNA]</scope>
    <source>
        <strain evidence="8 9">17J68-12</strain>
    </source>
</reference>
<evidence type="ECO:0000259" key="6">
    <source>
        <dbReference type="Pfam" id="PF07731"/>
    </source>
</evidence>
<dbReference type="SUPFAM" id="SSF49503">
    <property type="entry name" value="Cupredoxins"/>
    <property type="match status" value="3"/>
</dbReference>
<dbReference type="EMBL" id="SJZI01000052">
    <property type="protein sequence ID" value="TCJ12157.1"/>
    <property type="molecule type" value="Genomic_DNA"/>
</dbReference>
<dbReference type="InterPro" id="IPR034279">
    <property type="entry name" value="CuRO_3_CopA"/>
</dbReference>
<dbReference type="InterPro" id="IPR034282">
    <property type="entry name" value="CuRO_2_CopA"/>
</dbReference>
<evidence type="ECO:0000259" key="5">
    <source>
        <dbReference type="Pfam" id="PF00394"/>
    </source>
</evidence>
<dbReference type="Proteomes" id="UP000295334">
    <property type="component" value="Unassembled WGS sequence"/>
</dbReference>
<dbReference type="Gene3D" id="2.60.40.420">
    <property type="entry name" value="Cupredoxins - blue copper proteins"/>
    <property type="match status" value="3"/>
</dbReference>
<dbReference type="InterPro" id="IPR011707">
    <property type="entry name" value="Cu-oxidase-like_N"/>
</dbReference>
<dbReference type="PANTHER" id="PTHR11709:SF394">
    <property type="entry name" value="FI03373P-RELATED"/>
    <property type="match status" value="1"/>
</dbReference>
<dbReference type="AlphaFoldDB" id="A0A4R1B699"/>
<keyword evidence="3" id="KW-0186">Copper</keyword>
<dbReference type="PANTHER" id="PTHR11709">
    <property type="entry name" value="MULTI-COPPER OXIDASE"/>
    <property type="match status" value="1"/>
</dbReference>
<keyword evidence="2" id="KW-0560">Oxidoreductase</keyword>
<gene>
    <name evidence="8" type="ORF">EPD60_16535</name>
</gene>
<organism evidence="8 9">
    <name type="scientific">Flaviaesturariibacter flavus</name>
    <dbReference type="NCBI Taxonomy" id="2502780"/>
    <lineage>
        <taxon>Bacteria</taxon>
        <taxon>Pseudomonadati</taxon>
        <taxon>Bacteroidota</taxon>
        <taxon>Chitinophagia</taxon>
        <taxon>Chitinophagales</taxon>
        <taxon>Chitinophagaceae</taxon>
        <taxon>Flaviaestuariibacter</taxon>
    </lineage>
</organism>
<dbReference type="GO" id="GO:0016491">
    <property type="term" value="F:oxidoreductase activity"/>
    <property type="evidence" value="ECO:0007669"/>
    <property type="project" value="UniProtKB-KW"/>
</dbReference>
<comment type="caution">
    <text evidence="8">The sequence shown here is derived from an EMBL/GenBank/DDBJ whole genome shotgun (WGS) entry which is preliminary data.</text>
</comment>
<evidence type="ECO:0000313" key="8">
    <source>
        <dbReference type="EMBL" id="TCJ12157.1"/>
    </source>
</evidence>
<proteinExistence type="predicted"/>
<dbReference type="CDD" id="cd13896">
    <property type="entry name" value="CuRO_3_CopA"/>
    <property type="match status" value="1"/>
</dbReference>
<dbReference type="InterPro" id="IPR002355">
    <property type="entry name" value="Cu_oxidase_Cu_BS"/>
</dbReference>
<dbReference type="CDD" id="cd13874">
    <property type="entry name" value="CuRO_2_CopA"/>
    <property type="match status" value="1"/>
</dbReference>
<accession>A0A4R1B699</accession>
<evidence type="ECO:0000256" key="3">
    <source>
        <dbReference type="ARBA" id="ARBA00023008"/>
    </source>
</evidence>
<dbReference type="GO" id="GO:0005507">
    <property type="term" value="F:copper ion binding"/>
    <property type="evidence" value="ECO:0007669"/>
    <property type="project" value="InterPro"/>
</dbReference>
<protein>
    <submittedName>
        <fullName evidence="8">Copper oxidase</fullName>
    </submittedName>
</protein>
<dbReference type="Pfam" id="PF07732">
    <property type="entry name" value="Cu-oxidase_3"/>
    <property type="match status" value="1"/>
</dbReference>
<keyword evidence="4" id="KW-0732">Signal</keyword>
<sequence length="738" mass="84445">MMHMRKLLVCVFLLAALMVQGQHGVLMPGKEEHGRKPFRMKMGGRVIYHLYVTDTIVNYTGKKTEAIAINGSIPAPQLEFTEGDTAEIHVHNIMHMETSIHWHGLILPNSQDGVPYLTTAPIKGHETFIYKFPIVQNGTYWYHSHSMLQEQSGMYGAFIIHKRGKQAEKEYTVLLSDWTNEKPERIERALHNASDWYAIKKGATQDYWQALKQARLKTKLGNEWKRMMAMDVSDVYYDLFTVNGKPTDHAGGFKAGDKVRLRVINGSSSTYFWLRYAGGQISVVATDGKDVVPVAVDRLIVGASETYDVEVTVPDEGSYEFMATSEDRTRSTSLWIGDGARQALKPLPMLKYFDGMKMMNDMMNMDGSMNDMGMDMGLQQMDMNTVMYPEISDSNGAISTLNYAMLKAPEQTTLPPGKLREMKFGLTGNMNRYVWTVNNKTVSESDKILIKKGENIRIVIQNNSMMRHPMHLHGHFFRVLNGRGDFAPLKTVLDVMPMETDTIEFHASENSGDWYFHCHILYHMMAGMGRIFSYENTDTASVRAAYRQDMRKVYRDDKKFYPSAQVSIESNGSDGEFALSNTRWRLQTEWRLGSTKERGYESETHIGSYIGANQWLMPYVGFDWRSRKIEPQDAHGTIERDLFGQVNTRNERSVLCAGVQYVLPMLLKADARIDMQGKLRLQVGREDMALSSRLRFSFYFNSDKEYMTGFRYVLTRYFLLSSHYDSDMGWGAGFSISY</sequence>